<dbReference type="InterPro" id="IPR001563">
    <property type="entry name" value="Peptidase_S10"/>
</dbReference>
<evidence type="ECO:0000256" key="7">
    <source>
        <dbReference type="RuleBase" id="RU361156"/>
    </source>
</evidence>
<dbReference type="PRINTS" id="PR00724">
    <property type="entry name" value="CRBOXYPTASEC"/>
</dbReference>
<dbReference type="InterPro" id="IPR033124">
    <property type="entry name" value="Ser_caboxypep_his_AS"/>
</dbReference>
<accession>A0A9P0J5R4</accession>
<dbReference type="PROSITE" id="PS00131">
    <property type="entry name" value="CARBOXYPEPT_SER_SER"/>
    <property type="match status" value="1"/>
</dbReference>
<feature type="signal peptide" evidence="7">
    <location>
        <begin position="1"/>
        <end position="27"/>
    </location>
</feature>
<reference evidence="8" key="2">
    <citation type="submission" date="2022-10" db="EMBL/GenBank/DDBJ databases">
        <authorList>
            <consortium name="ENA_rothamsted_submissions"/>
            <consortium name="culmorum"/>
            <person name="King R."/>
        </authorList>
    </citation>
    <scope>NUCLEOTIDE SEQUENCE</scope>
</reference>
<comment type="similarity">
    <text evidence="1 7">Belongs to the peptidase S10 family.</text>
</comment>
<evidence type="ECO:0000256" key="5">
    <source>
        <dbReference type="ARBA" id="ARBA00022801"/>
    </source>
</evidence>
<keyword evidence="2 7" id="KW-0121">Carboxypeptidase</keyword>
<dbReference type="PANTHER" id="PTHR11802">
    <property type="entry name" value="SERINE PROTEASE FAMILY S10 SERINE CARBOXYPEPTIDASE"/>
    <property type="match status" value="1"/>
</dbReference>
<dbReference type="PANTHER" id="PTHR11802:SF472">
    <property type="entry name" value="SERINE CARBOXYPEPTIDASE CPVL-RELATED"/>
    <property type="match status" value="1"/>
</dbReference>
<sequence length="474" mass="52899">MRSVAAMLASPLLAACLICLFVSSLTSTEMTSKGGSDDGALYLTPLIQAGRIDEARAASKVKPLKAAIESYSGYLTVDEVHGSNMFFWFFPAMNSAQDAPVMLWLQGGPGASSLYAVFDEHGPFSVAKTHGLKLRNHTWVATHSILYLDNPVGTGYSFTGDEAGYSTNQTSVGLNAYHALLQFFTLFHEYQHNDFYVTGESYAGKYVPAVSYAIHLNNPAAKVKINLKGLAIGNGLVDPINQLMYSEYLYQHGFVDGNTEYGRKELDVLENLARTQILNDDYLGAFKTFEKLLLKSEIYPYPSLFQNLTGMQYYFNMLWDRDPAPYGDLEKYVQEPFLREALHVGQKPFNNASMVELHLAEDMMRSVARWLAALLDAGQYRVLLYSGQLDIVIPYRSTMNMVKLLKWSGSERFQNATRTIWRVGYKNSTVVAGYATTADPLTVLLVRDAGHMVPADQPIWGLDMINRFTTGKPF</sequence>
<evidence type="ECO:0000313" key="8">
    <source>
        <dbReference type="EMBL" id="CAH1730863.1"/>
    </source>
</evidence>
<dbReference type="InterPro" id="IPR029058">
    <property type="entry name" value="AB_hydrolase_fold"/>
</dbReference>
<dbReference type="AlphaFoldDB" id="A0A9P0J5R4"/>
<keyword evidence="5 7" id="KW-0378">Hydrolase</keyword>
<dbReference type="Proteomes" id="UP001154329">
    <property type="component" value="Chromosome 3"/>
</dbReference>
<reference evidence="8" key="1">
    <citation type="submission" date="2022-02" db="EMBL/GenBank/DDBJ databases">
        <authorList>
            <person name="King R."/>
        </authorList>
    </citation>
    <scope>NUCLEOTIDE SEQUENCE</scope>
</reference>
<gene>
    <name evidence="8" type="ORF">APHIGO_LOCUS7683</name>
</gene>
<evidence type="ECO:0000256" key="4">
    <source>
        <dbReference type="ARBA" id="ARBA00022729"/>
    </source>
</evidence>
<evidence type="ECO:0000256" key="6">
    <source>
        <dbReference type="ARBA" id="ARBA00023180"/>
    </source>
</evidence>
<dbReference type="Gene3D" id="3.40.50.1820">
    <property type="entry name" value="alpha/beta hydrolase"/>
    <property type="match status" value="1"/>
</dbReference>
<dbReference type="PROSITE" id="PS00560">
    <property type="entry name" value="CARBOXYPEPT_SER_HIS"/>
    <property type="match status" value="1"/>
</dbReference>
<dbReference type="GO" id="GO:0004185">
    <property type="term" value="F:serine-type carboxypeptidase activity"/>
    <property type="evidence" value="ECO:0007669"/>
    <property type="project" value="UniProtKB-UniRule"/>
</dbReference>
<evidence type="ECO:0000313" key="9">
    <source>
        <dbReference type="Proteomes" id="UP001154329"/>
    </source>
</evidence>
<feature type="chain" id="PRO_5040533652" description="Carboxypeptidase" evidence="7">
    <location>
        <begin position="28"/>
        <end position="474"/>
    </location>
</feature>
<name>A0A9P0J5R4_APHGO</name>
<dbReference type="SUPFAM" id="SSF53474">
    <property type="entry name" value="alpha/beta-Hydrolases"/>
    <property type="match status" value="1"/>
</dbReference>
<keyword evidence="4 7" id="KW-0732">Signal</keyword>
<dbReference type="FunFam" id="3.40.50.1820:FF:000096">
    <property type="entry name" value="Carboxypeptidase vitellogenic-like"/>
    <property type="match status" value="1"/>
</dbReference>
<dbReference type="Pfam" id="PF00450">
    <property type="entry name" value="Peptidase_S10"/>
    <property type="match status" value="1"/>
</dbReference>
<dbReference type="InterPro" id="IPR018202">
    <property type="entry name" value="Ser_caboxypep_ser_AS"/>
</dbReference>
<evidence type="ECO:0000256" key="2">
    <source>
        <dbReference type="ARBA" id="ARBA00022645"/>
    </source>
</evidence>
<dbReference type="PROSITE" id="PS51257">
    <property type="entry name" value="PROKAR_LIPOPROTEIN"/>
    <property type="match status" value="1"/>
</dbReference>
<dbReference type="GO" id="GO:0006508">
    <property type="term" value="P:proteolysis"/>
    <property type="evidence" value="ECO:0007669"/>
    <property type="project" value="UniProtKB-KW"/>
</dbReference>
<evidence type="ECO:0000256" key="3">
    <source>
        <dbReference type="ARBA" id="ARBA00022670"/>
    </source>
</evidence>
<keyword evidence="3 7" id="KW-0645">Protease</keyword>
<dbReference type="EC" id="3.4.16.-" evidence="7"/>
<organism evidence="8 9">
    <name type="scientific">Aphis gossypii</name>
    <name type="common">Cotton aphid</name>
    <dbReference type="NCBI Taxonomy" id="80765"/>
    <lineage>
        <taxon>Eukaryota</taxon>
        <taxon>Metazoa</taxon>
        <taxon>Ecdysozoa</taxon>
        <taxon>Arthropoda</taxon>
        <taxon>Hexapoda</taxon>
        <taxon>Insecta</taxon>
        <taxon>Pterygota</taxon>
        <taxon>Neoptera</taxon>
        <taxon>Paraneoptera</taxon>
        <taxon>Hemiptera</taxon>
        <taxon>Sternorrhyncha</taxon>
        <taxon>Aphidomorpha</taxon>
        <taxon>Aphidoidea</taxon>
        <taxon>Aphididae</taxon>
        <taxon>Aphidini</taxon>
        <taxon>Aphis</taxon>
        <taxon>Aphis</taxon>
    </lineage>
</organism>
<proteinExistence type="inferred from homology"/>
<evidence type="ECO:0000256" key="1">
    <source>
        <dbReference type="ARBA" id="ARBA00009431"/>
    </source>
</evidence>
<keyword evidence="9" id="KW-1185">Reference proteome</keyword>
<keyword evidence="6" id="KW-0325">Glycoprotein</keyword>
<dbReference type="EMBL" id="OU899036">
    <property type="protein sequence ID" value="CAH1730863.1"/>
    <property type="molecule type" value="Genomic_DNA"/>
</dbReference>
<protein>
    <recommendedName>
        <fullName evidence="7">Carboxypeptidase</fullName>
        <ecNumber evidence="7">3.4.16.-</ecNumber>
    </recommendedName>
</protein>